<name>A0A316AFH1_9ACTN</name>
<sequence>MGGHAISAGEARRSSWLDAVVIGAAAALILWLLRVQPALDAAPGPFWKVAVGAAAVVLGCSLAAVAVLTLSGARPVTSGVVAVLAVSGSVVGAMAITVGPGGRYLDVVSGSLLGLVAVLGSVRELVARRVRSALVADLERQVRTDDLTGLPNRRDLLELVERERDRAGTAVVEVGIDSFYEYNAQLGATLGDEALRSVARALRDAAPSGWTVHRLGGDQFVLRGPGDAAAGLTCARAALAAVAAASVPGSTPLSASAGVAATHPGAADPTAVLADASAALRATKKAQDGGTAVHDTAMAASSQRHQAVTAALRRALAHDGVVAHLQPVVDIPTGRTSGVELLARWNDAELGHVRPDEFVPLAESTGLVHPLGTSVLRHGLQAYVAAGGLQRRLRVAVNASVHELRRPDYTQRMRATAAACGVPLELITVEVTESLFVARDDPGFRTLLELDAAGVALAIDDFGTGFSSLSYLERLPVTYVKVDRSLVAAASRSERSRALLAAIASVSRAMELQVIAEGIEDQAQACMVSEFGIVLGQGWLWSKALTPEEFVAHLAVPSQPGPSQSGPSQPGPSQPGPSQVGHVASGERQTQESVVAGGGAPARRVVGQHPQ</sequence>
<keyword evidence="2" id="KW-0812">Transmembrane</keyword>
<evidence type="ECO:0000256" key="1">
    <source>
        <dbReference type="SAM" id="MobiDB-lite"/>
    </source>
</evidence>
<dbReference type="OrthoDB" id="9762141at2"/>
<keyword evidence="2" id="KW-1133">Transmembrane helix</keyword>
<feature type="transmembrane region" description="Helical" evidence="2">
    <location>
        <begin position="16"/>
        <end position="34"/>
    </location>
</feature>
<dbReference type="Gene3D" id="3.20.20.450">
    <property type="entry name" value="EAL domain"/>
    <property type="match status" value="1"/>
</dbReference>
<dbReference type="SMART" id="SM00267">
    <property type="entry name" value="GGDEF"/>
    <property type="match status" value="1"/>
</dbReference>
<evidence type="ECO:0000259" key="4">
    <source>
        <dbReference type="PROSITE" id="PS50887"/>
    </source>
</evidence>
<feature type="region of interest" description="Disordered" evidence="1">
    <location>
        <begin position="556"/>
        <end position="611"/>
    </location>
</feature>
<evidence type="ECO:0000256" key="2">
    <source>
        <dbReference type="SAM" id="Phobius"/>
    </source>
</evidence>
<dbReference type="Pfam" id="PF00563">
    <property type="entry name" value="EAL"/>
    <property type="match status" value="1"/>
</dbReference>
<dbReference type="EMBL" id="QGDQ01000001">
    <property type="protein sequence ID" value="PWJ56322.1"/>
    <property type="molecule type" value="Genomic_DNA"/>
</dbReference>
<reference evidence="5 6" key="1">
    <citation type="submission" date="2018-03" db="EMBL/GenBank/DDBJ databases">
        <title>Genomic Encyclopedia of Archaeal and Bacterial Type Strains, Phase II (KMG-II): from individual species to whole genera.</title>
        <authorList>
            <person name="Goeker M."/>
        </authorList>
    </citation>
    <scope>NUCLEOTIDE SEQUENCE [LARGE SCALE GENOMIC DNA]</scope>
    <source>
        <strain evidence="5 6">DSM 44889</strain>
    </source>
</reference>
<dbReference type="SMART" id="SM00052">
    <property type="entry name" value="EAL"/>
    <property type="match status" value="1"/>
</dbReference>
<dbReference type="NCBIfam" id="TIGR00254">
    <property type="entry name" value="GGDEF"/>
    <property type="match status" value="1"/>
</dbReference>
<dbReference type="InterPro" id="IPR050706">
    <property type="entry name" value="Cyclic-di-GMP_PDE-like"/>
</dbReference>
<keyword evidence="6" id="KW-1185">Reference proteome</keyword>
<dbReference type="InterPro" id="IPR000160">
    <property type="entry name" value="GGDEF_dom"/>
</dbReference>
<dbReference type="AlphaFoldDB" id="A0A316AFH1"/>
<feature type="transmembrane region" description="Helical" evidence="2">
    <location>
        <begin position="80"/>
        <end position="98"/>
    </location>
</feature>
<gene>
    <name evidence="5" type="ORF">BXY45_101298</name>
</gene>
<feature type="compositionally biased region" description="Low complexity" evidence="1">
    <location>
        <begin position="557"/>
        <end position="568"/>
    </location>
</feature>
<dbReference type="PANTHER" id="PTHR33121:SF79">
    <property type="entry name" value="CYCLIC DI-GMP PHOSPHODIESTERASE PDED-RELATED"/>
    <property type="match status" value="1"/>
</dbReference>
<feature type="compositionally biased region" description="Low complexity" evidence="1">
    <location>
        <begin position="601"/>
        <end position="611"/>
    </location>
</feature>
<dbReference type="Gene3D" id="3.30.70.270">
    <property type="match status" value="1"/>
</dbReference>
<keyword evidence="2" id="KW-0472">Membrane</keyword>
<dbReference type="RefSeq" id="WP_109772497.1">
    <property type="nucleotide sequence ID" value="NZ_QGDQ01000001.1"/>
</dbReference>
<dbReference type="PANTHER" id="PTHR33121">
    <property type="entry name" value="CYCLIC DI-GMP PHOSPHODIESTERASE PDEF"/>
    <property type="match status" value="1"/>
</dbReference>
<dbReference type="Pfam" id="PF00990">
    <property type="entry name" value="GGDEF"/>
    <property type="match status" value="1"/>
</dbReference>
<dbReference type="Proteomes" id="UP000245469">
    <property type="component" value="Unassembled WGS sequence"/>
</dbReference>
<feature type="domain" description="GGDEF" evidence="4">
    <location>
        <begin position="167"/>
        <end position="298"/>
    </location>
</feature>
<protein>
    <submittedName>
        <fullName evidence="5">Diguanylate cyclase (GGDEF)-like protein</fullName>
    </submittedName>
</protein>
<dbReference type="PROSITE" id="PS50883">
    <property type="entry name" value="EAL"/>
    <property type="match status" value="1"/>
</dbReference>
<dbReference type="PROSITE" id="PS50887">
    <property type="entry name" value="GGDEF"/>
    <property type="match status" value="1"/>
</dbReference>
<dbReference type="CDD" id="cd01949">
    <property type="entry name" value="GGDEF"/>
    <property type="match status" value="1"/>
</dbReference>
<dbReference type="SUPFAM" id="SSF141868">
    <property type="entry name" value="EAL domain-like"/>
    <property type="match status" value="1"/>
</dbReference>
<feature type="domain" description="EAL" evidence="3">
    <location>
        <begin position="305"/>
        <end position="558"/>
    </location>
</feature>
<feature type="transmembrane region" description="Helical" evidence="2">
    <location>
        <begin position="46"/>
        <end position="68"/>
    </location>
</feature>
<dbReference type="CDD" id="cd01948">
    <property type="entry name" value="EAL"/>
    <property type="match status" value="1"/>
</dbReference>
<comment type="caution">
    <text evidence="5">The sequence shown here is derived from an EMBL/GenBank/DDBJ whole genome shotgun (WGS) entry which is preliminary data.</text>
</comment>
<evidence type="ECO:0000313" key="5">
    <source>
        <dbReference type="EMBL" id="PWJ56322.1"/>
    </source>
</evidence>
<evidence type="ECO:0000259" key="3">
    <source>
        <dbReference type="PROSITE" id="PS50883"/>
    </source>
</evidence>
<dbReference type="InterPro" id="IPR043128">
    <property type="entry name" value="Rev_trsase/Diguanyl_cyclase"/>
</dbReference>
<accession>A0A316AFH1</accession>
<dbReference type="InterPro" id="IPR035919">
    <property type="entry name" value="EAL_sf"/>
</dbReference>
<dbReference type="GO" id="GO:0071111">
    <property type="term" value="F:cyclic-guanylate-specific phosphodiesterase activity"/>
    <property type="evidence" value="ECO:0007669"/>
    <property type="project" value="InterPro"/>
</dbReference>
<dbReference type="SUPFAM" id="SSF55073">
    <property type="entry name" value="Nucleotide cyclase"/>
    <property type="match status" value="1"/>
</dbReference>
<organism evidence="5 6">
    <name type="scientific">Quadrisphaera granulorum</name>
    <dbReference type="NCBI Taxonomy" id="317664"/>
    <lineage>
        <taxon>Bacteria</taxon>
        <taxon>Bacillati</taxon>
        <taxon>Actinomycetota</taxon>
        <taxon>Actinomycetes</taxon>
        <taxon>Kineosporiales</taxon>
        <taxon>Kineosporiaceae</taxon>
        <taxon>Quadrisphaera</taxon>
    </lineage>
</organism>
<proteinExistence type="predicted"/>
<evidence type="ECO:0000313" key="6">
    <source>
        <dbReference type="Proteomes" id="UP000245469"/>
    </source>
</evidence>
<dbReference type="InterPro" id="IPR001633">
    <property type="entry name" value="EAL_dom"/>
</dbReference>
<dbReference type="InterPro" id="IPR029787">
    <property type="entry name" value="Nucleotide_cyclase"/>
</dbReference>